<dbReference type="Proteomes" id="UP000076021">
    <property type="component" value="Chromosome"/>
</dbReference>
<name>A0A143H8T9_9BACL</name>
<feature type="transmembrane region" description="Helical" evidence="7">
    <location>
        <begin position="420"/>
        <end position="441"/>
    </location>
</feature>
<feature type="transmembrane region" description="Helical" evidence="7">
    <location>
        <begin position="342"/>
        <end position="360"/>
    </location>
</feature>
<keyword evidence="3 6" id="KW-0812">Transmembrane</keyword>
<dbReference type="PROSITE" id="PS50267">
    <property type="entry name" value="NA_NEUROTRAN_SYMP_3"/>
    <property type="match status" value="1"/>
</dbReference>
<dbReference type="InterPro" id="IPR000175">
    <property type="entry name" value="Na/ntran_symport"/>
</dbReference>
<accession>A0A143H8T9</accession>
<dbReference type="Pfam" id="PF00209">
    <property type="entry name" value="SNF"/>
    <property type="match status" value="2"/>
</dbReference>
<dbReference type="STRING" id="241244.ATY39_01250"/>
<feature type="transmembrane region" description="Helical" evidence="7">
    <location>
        <begin position="142"/>
        <end position="160"/>
    </location>
</feature>
<dbReference type="PANTHER" id="PTHR42948">
    <property type="entry name" value="TRANSPORTER"/>
    <property type="match status" value="1"/>
</dbReference>
<evidence type="ECO:0000256" key="7">
    <source>
        <dbReference type="SAM" id="Phobius"/>
    </source>
</evidence>
<evidence type="ECO:0000256" key="3">
    <source>
        <dbReference type="ARBA" id="ARBA00022692"/>
    </source>
</evidence>
<dbReference type="KEGG" id="rst:ATY39_01250"/>
<feature type="transmembrane region" description="Helical" evidence="7">
    <location>
        <begin position="297"/>
        <end position="330"/>
    </location>
</feature>
<keyword evidence="5 7" id="KW-0472">Membrane</keyword>
<feature type="transmembrane region" description="Helical" evidence="7">
    <location>
        <begin position="12"/>
        <end position="34"/>
    </location>
</feature>
<dbReference type="PRINTS" id="PR00176">
    <property type="entry name" value="NANEUSMPORT"/>
</dbReference>
<evidence type="ECO:0000256" key="6">
    <source>
        <dbReference type="RuleBase" id="RU003732"/>
    </source>
</evidence>
<feature type="transmembrane region" description="Helical" evidence="7">
    <location>
        <begin position="380"/>
        <end position="399"/>
    </location>
</feature>
<dbReference type="GO" id="GO:0015293">
    <property type="term" value="F:symporter activity"/>
    <property type="evidence" value="ECO:0007669"/>
    <property type="project" value="UniProtKB-KW"/>
</dbReference>
<evidence type="ECO:0000256" key="5">
    <source>
        <dbReference type="ARBA" id="ARBA00023136"/>
    </source>
</evidence>
<protein>
    <recommendedName>
        <fullName evidence="6">Transporter</fullName>
    </recommendedName>
</protein>
<keyword evidence="4 7" id="KW-1133">Transmembrane helix</keyword>
<feature type="transmembrane region" description="Helical" evidence="7">
    <location>
        <begin position="85"/>
        <end position="115"/>
    </location>
</feature>
<feature type="transmembrane region" description="Helical" evidence="7">
    <location>
        <begin position="172"/>
        <end position="191"/>
    </location>
</feature>
<dbReference type="GO" id="GO:0016020">
    <property type="term" value="C:membrane"/>
    <property type="evidence" value="ECO:0007669"/>
    <property type="project" value="UniProtKB-SubCell"/>
</dbReference>
<evidence type="ECO:0000313" key="8">
    <source>
        <dbReference type="EMBL" id="AMW98163.1"/>
    </source>
</evidence>
<keyword evidence="6" id="KW-0769">Symport</keyword>
<comment type="subcellular location">
    <subcellularLocation>
        <location evidence="1">Membrane</location>
        <topology evidence="1">Multi-pass membrane protein</topology>
    </subcellularLocation>
</comment>
<dbReference type="OrthoDB" id="9762833at2"/>
<feature type="transmembrane region" description="Helical" evidence="7">
    <location>
        <begin position="215"/>
        <end position="239"/>
    </location>
</feature>
<feature type="transmembrane region" description="Helical" evidence="7">
    <location>
        <begin position="40"/>
        <end position="64"/>
    </location>
</feature>
<dbReference type="PANTHER" id="PTHR42948:SF1">
    <property type="entry name" value="TRANSPORTER"/>
    <property type="match status" value="1"/>
</dbReference>
<dbReference type="RefSeq" id="WP_066784671.1">
    <property type="nucleotide sequence ID" value="NZ_CP014806.1"/>
</dbReference>
<feature type="transmembrane region" description="Helical" evidence="7">
    <location>
        <begin position="251"/>
        <end position="277"/>
    </location>
</feature>
<organism evidence="8 9">
    <name type="scientific">Rummeliibacillus stabekisii</name>
    <dbReference type="NCBI Taxonomy" id="241244"/>
    <lineage>
        <taxon>Bacteria</taxon>
        <taxon>Bacillati</taxon>
        <taxon>Bacillota</taxon>
        <taxon>Bacilli</taxon>
        <taxon>Bacillales</taxon>
        <taxon>Caryophanaceae</taxon>
        <taxon>Rummeliibacillus</taxon>
    </lineage>
</organism>
<dbReference type="CDD" id="cd10336">
    <property type="entry name" value="SLC6sbd_Tyt1-Like"/>
    <property type="match status" value="1"/>
</dbReference>
<proteinExistence type="inferred from homology"/>
<sequence length="452" mass="49445">MEQKEQWSSKLGFILAAAGSAIGLGAIWKFPYVAGTSGGGIFLLIFILFTLLVGLPLLIGEFIIGRSTQKDAIESYKELAPNSSWHFIGRLGIFTCFILLSFYSVVGGWILIYIYKGFTGALNGLTEVQYGTLFGETISSPFLSIFGQFLFMAITIYVVSRGVTAGIEKASQFMMPALFILFLLIIIRSLTLEGSMKGLEFFLNPDLSKITSDTILFAMGQSFFTLSVGVSVMVTYSSYLSKKESIPQSAISIVVMNILVAVLAGLAIFPAVFSFGLKPDAGPVLLFNVLPTVFNQIPFGIVFLLAFLILFLFAALTSAFSMLEIIVAVLAKGDDSKRMKYSWIIGLLIFVVGVPSALSYGVWSDVLIFKKSIFDAADYLVSNLLLPLGALLIAIFVPMKISKERLVEEISSGSSIGKKIFATWFLLIKYLVPVVIVIVYLDVLGVFDYFLK</sequence>
<dbReference type="SUPFAM" id="SSF161070">
    <property type="entry name" value="SNF-like"/>
    <property type="match status" value="1"/>
</dbReference>
<keyword evidence="2 6" id="KW-0813">Transport</keyword>
<dbReference type="EMBL" id="CP014806">
    <property type="protein sequence ID" value="AMW98163.1"/>
    <property type="molecule type" value="Genomic_DNA"/>
</dbReference>
<evidence type="ECO:0000256" key="2">
    <source>
        <dbReference type="ARBA" id="ARBA00022448"/>
    </source>
</evidence>
<reference evidence="8 9" key="1">
    <citation type="journal article" date="2016" name="Genome Announc.">
        <title>Whole-Genome Sequence of Rummeliibacillus stabekisii Strain PP9 Isolated from Antarctic Soil.</title>
        <authorList>
            <person name="da Mota F.F."/>
            <person name="Vollu R.E."/>
            <person name="Jurelevicius D."/>
            <person name="Seldin L."/>
        </authorList>
    </citation>
    <scope>NUCLEOTIDE SEQUENCE [LARGE SCALE GENOMIC DNA]</scope>
    <source>
        <strain evidence="8 9">PP9</strain>
    </source>
</reference>
<evidence type="ECO:0000256" key="1">
    <source>
        <dbReference type="ARBA" id="ARBA00004141"/>
    </source>
</evidence>
<comment type="similarity">
    <text evidence="6">Belongs to the sodium:neurotransmitter symporter (SNF) (TC 2.A.22) family.</text>
</comment>
<gene>
    <name evidence="8" type="ORF">ATY39_01250</name>
</gene>
<dbReference type="AlphaFoldDB" id="A0A143H8T9"/>
<dbReference type="InterPro" id="IPR047218">
    <property type="entry name" value="YocR/YhdH-like"/>
</dbReference>
<dbReference type="PROSITE" id="PS00610">
    <property type="entry name" value="NA_NEUROTRAN_SYMP_1"/>
    <property type="match status" value="1"/>
</dbReference>
<evidence type="ECO:0000256" key="4">
    <source>
        <dbReference type="ARBA" id="ARBA00022989"/>
    </source>
</evidence>
<dbReference type="InterPro" id="IPR037272">
    <property type="entry name" value="SNS_sf"/>
</dbReference>
<reference evidence="9" key="2">
    <citation type="submission" date="2016-03" db="EMBL/GenBank/DDBJ databases">
        <authorList>
            <person name="Ploux O."/>
        </authorList>
    </citation>
    <scope>NUCLEOTIDE SEQUENCE [LARGE SCALE GENOMIC DNA]</scope>
    <source>
        <strain evidence="9">PP9</strain>
    </source>
</reference>
<dbReference type="NCBIfam" id="NF037979">
    <property type="entry name" value="Na_transp"/>
    <property type="match status" value="1"/>
</dbReference>
<evidence type="ECO:0000313" key="9">
    <source>
        <dbReference type="Proteomes" id="UP000076021"/>
    </source>
</evidence>
<keyword evidence="9" id="KW-1185">Reference proteome</keyword>